<protein>
    <submittedName>
        <fullName evidence="2">Unannotated protein</fullName>
    </submittedName>
</protein>
<organism evidence="2">
    <name type="scientific">freshwater metagenome</name>
    <dbReference type="NCBI Taxonomy" id="449393"/>
    <lineage>
        <taxon>unclassified sequences</taxon>
        <taxon>metagenomes</taxon>
        <taxon>ecological metagenomes</taxon>
    </lineage>
</organism>
<evidence type="ECO:0000313" key="2">
    <source>
        <dbReference type="EMBL" id="CAB4580978.1"/>
    </source>
</evidence>
<feature type="transmembrane region" description="Helical" evidence="1">
    <location>
        <begin position="30"/>
        <end position="55"/>
    </location>
</feature>
<accession>A0A6J6F894</accession>
<keyword evidence="1" id="KW-0472">Membrane</keyword>
<dbReference type="AlphaFoldDB" id="A0A6J6F894"/>
<reference evidence="2" key="1">
    <citation type="submission" date="2020-05" db="EMBL/GenBank/DDBJ databases">
        <authorList>
            <person name="Chiriac C."/>
            <person name="Salcher M."/>
            <person name="Ghai R."/>
            <person name="Kavagutti S V."/>
        </authorList>
    </citation>
    <scope>NUCLEOTIDE SEQUENCE</scope>
</reference>
<name>A0A6J6F894_9ZZZZ</name>
<feature type="transmembrane region" description="Helical" evidence="1">
    <location>
        <begin position="86"/>
        <end position="104"/>
    </location>
</feature>
<evidence type="ECO:0000256" key="1">
    <source>
        <dbReference type="SAM" id="Phobius"/>
    </source>
</evidence>
<keyword evidence="1" id="KW-1133">Transmembrane helix</keyword>
<keyword evidence="1" id="KW-0812">Transmembrane</keyword>
<proteinExistence type="predicted"/>
<dbReference type="EMBL" id="CAEZTM010000095">
    <property type="protein sequence ID" value="CAB4580978.1"/>
    <property type="molecule type" value="Genomic_DNA"/>
</dbReference>
<gene>
    <name evidence="2" type="ORF">UFOPK1684_01405</name>
</gene>
<sequence>MLKPLGLSPAAELLANTVYWWTPEIVVPAIGWWEVAIGITFLIPQLTRVAIFLLAVQMPGTFLPLVLLPEVCFTVIPWGLTLEGQYIVKNLVIIGAALVIGSTIETKRRLKTQAIPVVKV</sequence>